<dbReference type="GO" id="GO:0005886">
    <property type="term" value="C:plasma membrane"/>
    <property type="evidence" value="ECO:0007669"/>
    <property type="project" value="InterPro"/>
</dbReference>
<feature type="non-terminal residue" evidence="3">
    <location>
        <position position="161"/>
    </location>
</feature>
<keyword evidence="1" id="KW-0472">Membrane</keyword>
<evidence type="ECO:0000259" key="2">
    <source>
        <dbReference type="Pfam" id="PF07679"/>
    </source>
</evidence>
<feature type="transmembrane region" description="Helical" evidence="1">
    <location>
        <begin position="123"/>
        <end position="148"/>
    </location>
</feature>
<dbReference type="InterPro" id="IPR020446">
    <property type="entry name" value="NTRK3"/>
</dbReference>
<reference evidence="3 4" key="1">
    <citation type="submission" date="2019-09" db="EMBL/GenBank/DDBJ databases">
        <title>Bird 10,000 Genomes (B10K) Project - Family phase.</title>
        <authorList>
            <person name="Zhang G."/>
        </authorList>
    </citation>
    <scope>NUCLEOTIDE SEQUENCE [LARGE SCALE GENOMIC DNA]</scope>
    <source>
        <strain evidence="3">B10K-DU-011-47</strain>
        <tissue evidence="3">Mixed tissue sample</tissue>
    </source>
</reference>
<dbReference type="InterPro" id="IPR036179">
    <property type="entry name" value="Ig-like_dom_sf"/>
</dbReference>
<feature type="non-terminal residue" evidence="3">
    <location>
        <position position="1"/>
    </location>
</feature>
<evidence type="ECO:0000313" key="3">
    <source>
        <dbReference type="EMBL" id="NXT79469.1"/>
    </source>
</evidence>
<sequence>PPRILTLEEPVLHLEHCIAFAVHGNPAPTLHWLHNGQVLRETEIIHMEFYQQGEVSEGCLLFNKPTHYNNGNYTIVATNQLGSANQTIKGHFLEKPFPVSVSSSDAFMSGSTPKFLCLDSKAFSFQVSIAVGLAAFACVLLVVLFIMINKYGRRSKFGMKG</sequence>
<keyword evidence="1" id="KW-1133">Transmembrane helix</keyword>
<gene>
    <name evidence="3" type="primary">Ntrk3_1</name>
    <name evidence="3" type="ORF">ZAPATR_R06217</name>
</gene>
<dbReference type="InterPro" id="IPR013783">
    <property type="entry name" value="Ig-like_fold"/>
</dbReference>
<organism evidence="3 4">
    <name type="scientific">Zapornia atra</name>
    <name type="common">Henderson crake</name>
    <dbReference type="NCBI Taxonomy" id="2585822"/>
    <lineage>
        <taxon>Eukaryota</taxon>
        <taxon>Metazoa</taxon>
        <taxon>Chordata</taxon>
        <taxon>Craniata</taxon>
        <taxon>Vertebrata</taxon>
        <taxon>Euteleostomi</taxon>
        <taxon>Archelosauria</taxon>
        <taxon>Archosauria</taxon>
        <taxon>Dinosauria</taxon>
        <taxon>Saurischia</taxon>
        <taxon>Theropoda</taxon>
        <taxon>Coelurosauria</taxon>
        <taxon>Aves</taxon>
        <taxon>Neognathae</taxon>
        <taxon>Neoaves</taxon>
        <taxon>Gruiformes</taxon>
        <taxon>Rallidae</taxon>
        <taxon>Zapornia</taxon>
    </lineage>
</organism>
<name>A0A7L3FHF3_9GRUI</name>
<evidence type="ECO:0000256" key="1">
    <source>
        <dbReference type="SAM" id="Phobius"/>
    </source>
</evidence>
<dbReference type="Gene3D" id="2.60.40.10">
    <property type="entry name" value="Immunoglobulins"/>
    <property type="match status" value="1"/>
</dbReference>
<comment type="caution">
    <text evidence="3">The sequence shown here is derived from an EMBL/GenBank/DDBJ whole genome shotgun (WGS) entry which is preliminary data.</text>
</comment>
<dbReference type="PRINTS" id="PR01942">
    <property type="entry name" value="NTKRECEPTOR3"/>
</dbReference>
<dbReference type="GO" id="GO:0005030">
    <property type="term" value="F:neurotrophin receptor activity"/>
    <property type="evidence" value="ECO:0007669"/>
    <property type="project" value="InterPro"/>
</dbReference>
<dbReference type="GO" id="GO:0007169">
    <property type="term" value="P:cell surface receptor protein tyrosine kinase signaling pathway"/>
    <property type="evidence" value="ECO:0007669"/>
    <property type="project" value="InterPro"/>
</dbReference>
<dbReference type="InterPro" id="IPR013098">
    <property type="entry name" value="Ig_I-set"/>
</dbReference>
<dbReference type="SUPFAM" id="SSF48726">
    <property type="entry name" value="Immunoglobulin"/>
    <property type="match status" value="1"/>
</dbReference>
<dbReference type="AlphaFoldDB" id="A0A7L3FHF3"/>
<evidence type="ECO:0000313" key="4">
    <source>
        <dbReference type="Proteomes" id="UP000557426"/>
    </source>
</evidence>
<protein>
    <submittedName>
        <fullName evidence="3">NTRK3 factor</fullName>
    </submittedName>
</protein>
<feature type="domain" description="Immunoglobulin I-set" evidence="2">
    <location>
        <begin position="21"/>
        <end position="88"/>
    </location>
</feature>
<proteinExistence type="predicted"/>
<dbReference type="EMBL" id="VZTU01017000">
    <property type="protein sequence ID" value="NXT79469.1"/>
    <property type="molecule type" value="Genomic_DNA"/>
</dbReference>
<dbReference type="GO" id="GO:0004714">
    <property type="term" value="F:transmembrane receptor protein tyrosine kinase activity"/>
    <property type="evidence" value="ECO:0007669"/>
    <property type="project" value="InterPro"/>
</dbReference>
<dbReference type="FunFam" id="2.60.40.10:FF:000265">
    <property type="entry name" value="Tyrosine-protein kinase receptor"/>
    <property type="match status" value="1"/>
</dbReference>
<dbReference type="Proteomes" id="UP000557426">
    <property type="component" value="Unassembled WGS sequence"/>
</dbReference>
<accession>A0A7L3FHF3</accession>
<keyword evidence="4" id="KW-1185">Reference proteome</keyword>
<dbReference type="Pfam" id="PF07679">
    <property type="entry name" value="I-set"/>
    <property type="match status" value="1"/>
</dbReference>
<keyword evidence="1" id="KW-0812">Transmembrane</keyword>